<evidence type="ECO:0000256" key="2">
    <source>
        <dbReference type="PIRNR" id="PIRNR001365"/>
    </source>
</evidence>
<dbReference type="EC" id="4.3.3.7" evidence="3"/>
<dbReference type="InterPro" id="IPR013785">
    <property type="entry name" value="Aldolase_TIM"/>
</dbReference>
<dbReference type="Gene3D" id="3.20.20.70">
    <property type="entry name" value="Aldolase class I"/>
    <property type="match status" value="1"/>
</dbReference>
<keyword evidence="1 2" id="KW-0456">Lyase</keyword>
<evidence type="ECO:0000256" key="1">
    <source>
        <dbReference type="ARBA" id="ARBA00023239"/>
    </source>
</evidence>
<comment type="similarity">
    <text evidence="2">Belongs to the DapA family.</text>
</comment>
<protein>
    <submittedName>
        <fullName evidence="3">4-hydroxy-tetrahydrodipicolinate synthase</fullName>
        <ecNumber evidence="3">4.3.3.7</ecNumber>
    </submittedName>
</protein>
<reference evidence="3 4" key="1">
    <citation type="submission" date="2020-08" db="EMBL/GenBank/DDBJ databases">
        <title>Genomic Encyclopedia of Type Strains, Phase IV (KMG-IV): sequencing the most valuable type-strain genomes for metagenomic binning, comparative biology and taxonomic classification.</title>
        <authorList>
            <person name="Goeker M."/>
        </authorList>
    </citation>
    <scope>NUCLEOTIDE SEQUENCE [LARGE SCALE GENOMIC DNA]</scope>
    <source>
        <strain evidence="3 4">DSM 25622</strain>
    </source>
</reference>
<dbReference type="SUPFAM" id="SSF51569">
    <property type="entry name" value="Aldolase"/>
    <property type="match status" value="1"/>
</dbReference>
<sequence>MNAEPFHGIYASIILPMQADGAIDEAGLKAHVRAVMACDGMHGLLINGHAGENAFLTRDELRRVVRLCREASGKAPIVAGVMAESSAIATAQAQEAAAEGADAVMVFAPYSWGLGVDPRVVLRHHQAIHDATDLPLFLFQGHVRSGGLHFPPTLLKELLGLPKLVGIKEGSWDSAAYDETRRLVAAIRPEVAVMASGDEHLFACFLAGSAGSLVSLAAVVPELVVALDRAVRAEDLPAARALHERLAPLAKAIYGTAPPGLATPRLKACLHILGRLPVPVCRAPLPALEATEMDALRAALAHAGVTR</sequence>
<dbReference type="CDD" id="cd00408">
    <property type="entry name" value="DHDPS-like"/>
    <property type="match status" value="1"/>
</dbReference>
<dbReference type="Proteomes" id="UP000580654">
    <property type="component" value="Unassembled WGS sequence"/>
</dbReference>
<evidence type="ECO:0000313" key="3">
    <source>
        <dbReference type="EMBL" id="MBB5695449.1"/>
    </source>
</evidence>
<comment type="caution">
    <text evidence="3">The sequence shown here is derived from an EMBL/GenBank/DDBJ whole genome shotgun (WGS) entry which is preliminary data.</text>
</comment>
<gene>
    <name evidence="3" type="ORF">FHS87_003508</name>
</gene>
<keyword evidence="4" id="KW-1185">Reference proteome</keyword>
<dbReference type="PANTHER" id="PTHR12128">
    <property type="entry name" value="DIHYDRODIPICOLINATE SYNTHASE"/>
    <property type="match status" value="1"/>
</dbReference>
<dbReference type="GO" id="GO:0008840">
    <property type="term" value="F:4-hydroxy-tetrahydrodipicolinate synthase activity"/>
    <property type="evidence" value="ECO:0007669"/>
    <property type="project" value="UniProtKB-EC"/>
</dbReference>
<dbReference type="SMART" id="SM01130">
    <property type="entry name" value="DHDPS"/>
    <property type="match status" value="1"/>
</dbReference>
<dbReference type="Pfam" id="PF00701">
    <property type="entry name" value="DHDPS"/>
    <property type="match status" value="1"/>
</dbReference>
<name>A0A840Y9Q1_9PROT</name>
<dbReference type="PIRSF" id="PIRSF001365">
    <property type="entry name" value="DHDPS"/>
    <property type="match status" value="1"/>
</dbReference>
<proteinExistence type="inferred from homology"/>
<dbReference type="InterPro" id="IPR002220">
    <property type="entry name" value="DapA-like"/>
</dbReference>
<dbReference type="RefSeq" id="WP_184520653.1">
    <property type="nucleotide sequence ID" value="NZ_JACIJD010000018.1"/>
</dbReference>
<dbReference type="AlphaFoldDB" id="A0A840Y9Q1"/>
<accession>A0A840Y9Q1</accession>
<dbReference type="EMBL" id="JACIJD010000018">
    <property type="protein sequence ID" value="MBB5695449.1"/>
    <property type="molecule type" value="Genomic_DNA"/>
</dbReference>
<organism evidence="3 4">
    <name type="scientific">Muricoccus pecuniae</name>
    <dbReference type="NCBI Taxonomy" id="693023"/>
    <lineage>
        <taxon>Bacteria</taxon>
        <taxon>Pseudomonadati</taxon>
        <taxon>Pseudomonadota</taxon>
        <taxon>Alphaproteobacteria</taxon>
        <taxon>Acetobacterales</taxon>
        <taxon>Roseomonadaceae</taxon>
        <taxon>Muricoccus</taxon>
    </lineage>
</organism>
<evidence type="ECO:0000313" key="4">
    <source>
        <dbReference type="Proteomes" id="UP000580654"/>
    </source>
</evidence>
<dbReference type="PANTHER" id="PTHR12128:SF72">
    <property type="entry name" value="DIHYDRODIPICOLINATE SYNTHASE"/>
    <property type="match status" value="1"/>
</dbReference>